<evidence type="ECO:0000256" key="5">
    <source>
        <dbReference type="ARBA" id="ARBA00022723"/>
    </source>
</evidence>
<dbReference type="Proteomes" id="UP001371456">
    <property type="component" value="Unassembled WGS sequence"/>
</dbReference>
<dbReference type="SUPFAM" id="SSF48264">
    <property type="entry name" value="Cytochrome P450"/>
    <property type="match status" value="1"/>
</dbReference>
<dbReference type="PROSITE" id="PS00086">
    <property type="entry name" value="CYTOCHROME_P450"/>
    <property type="match status" value="1"/>
</dbReference>
<keyword evidence="3 11" id="KW-0349">Heme</keyword>
<dbReference type="EMBL" id="JBANQN010000006">
    <property type="protein sequence ID" value="KAK6786768.1"/>
    <property type="molecule type" value="Genomic_DNA"/>
</dbReference>
<keyword evidence="10" id="KW-0472">Membrane</keyword>
<dbReference type="Pfam" id="PF00067">
    <property type="entry name" value="p450"/>
    <property type="match status" value="1"/>
</dbReference>
<keyword evidence="4" id="KW-0812">Transmembrane</keyword>
<comment type="caution">
    <text evidence="12">The sequence shown here is derived from an EMBL/GenBank/DDBJ whole genome shotgun (WGS) entry which is preliminary data.</text>
</comment>
<protein>
    <recommendedName>
        <fullName evidence="14">Cytochrome P450</fullName>
    </recommendedName>
</protein>
<evidence type="ECO:0000313" key="12">
    <source>
        <dbReference type="EMBL" id="KAK6786768.1"/>
    </source>
</evidence>
<evidence type="ECO:0000256" key="6">
    <source>
        <dbReference type="ARBA" id="ARBA00022989"/>
    </source>
</evidence>
<evidence type="ECO:0000256" key="7">
    <source>
        <dbReference type="ARBA" id="ARBA00023002"/>
    </source>
</evidence>
<dbReference type="InterPro" id="IPR050665">
    <property type="entry name" value="Cytochrome_P450_Monooxygen"/>
</dbReference>
<keyword evidence="9 11" id="KW-0503">Monooxygenase</keyword>
<dbReference type="AlphaFoldDB" id="A0AAN8TE27"/>
<keyword evidence="6" id="KW-1133">Transmembrane helix</keyword>
<keyword evidence="5 11" id="KW-0479">Metal-binding</keyword>
<evidence type="ECO:0000256" key="4">
    <source>
        <dbReference type="ARBA" id="ARBA00022692"/>
    </source>
</evidence>
<sequence>MRRGVSKSDDIIGLLLKGGLSTTEIIEECKEFYLAGQDTTTAFLSWALVALRVQVAVPTYIAHRDPRVWGDDALMFNPNRFSEGVSKAAKESLYFPFGWGARMCIGNNFGMAEAKLILSQIALGKDDVNNMHKKRMNQSF</sequence>
<dbReference type="GO" id="GO:0016705">
    <property type="term" value="F:oxidoreductase activity, acting on paired donors, with incorporation or reduction of molecular oxygen"/>
    <property type="evidence" value="ECO:0007669"/>
    <property type="project" value="InterPro"/>
</dbReference>
<dbReference type="PRINTS" id="PR00385">
    <property type="entry name" value="P450"/>
</dbReference>
<organism evidence="12 13">
    <name type="scientific">Solanum bulbocastanum</name>
    <name type="common">Wild potato</name>
    <dbReference type="NCBI Taxonomy" id="147425"/>
    <lineage>
        <taxon>Eukaryota</taxon>
        <taxon>Viridiplantae</taxon>
        <taxon>Streptophyta</taxon>
        <taxon>Embryophyta</taxon>
        <taxon>Tracheophyta</taxon>
        <taxon>Spermatophyta</taxon>
        <taxon>Magnoliopsida</taxon>
        <taxon>eudicotyledons</taxon>
        <taxon>Gunneridae</taxon>
        <taxon>Pentapetalae</taxon>
        <taxon>asterids</taxon>
        <taxon>lamiids</taxon>
        <taxon>Solanales</taxon>
        <taxon>Solanaceae</taxon>
        <taxon>Solanoideae</taxon>
        <taxon>Solaneae</taxon>
        <taxon>Solanum</taxon>
    </lineage>
</organism>
<dbReference type="GO" id="GO:0005506">
    <property type="term" value="F:iron ion binding"/>
    <property type="evidence" value="ECO:0007669"/>
    <property type="project" value="InterPro"/>
</dbReference>
<dbReference type="PANTHER" id="PTHR24282">
    <property type="entry name" value="CYTOCHROME P450 FAMILY MEMBER"/>
    <property type="match status" value="1"/>
</dbReference>
<dbReference type="GO" id="GO:0004497">
    <property type="term" value="F:monooxygenase activity"/>
    <property type="evidence" value="ECO:0007669"/>
    <property type="project" value="UniProtKB-KW"/>
</dbReference>
<dbReference type="PANTHER" id="PTHR24282:SF220">
    <property type="entry name" value="CYTOCHROME P450 CYP72A219-LIKE"/>
    <property type="match status" value="1"/>
</dbReference>
<keyword evidence="8 11" id="KW-0408">Iron</keyword>
<comment type="similarity">
    <text evidence="2 11">Belongs to the cytochrome P450 family.</text>
</comment>
<keyword evidence="7 11" id="KW-0560">Oxidoreductase</keyword>
<evidence type="ECO:0000256" key="11">
    <source>
        <dbReference type="RuleBase" id="RU000461"/>
    </source>
</evidence>
<dbReference type="InterPro" id="IPR017972">
    <property type="entry name" value="Cyt_P450_CS"/>
</dbReference>
<dbReference type="InterPro" id="IPR001128">
    <property type="entry name" value="Cyt_P450"/>
</dbReference>
<accession>A0AAN8TE27</accession>
<name>A0AAN8TE27_SOLBU</name>
<dbReference type="InterPro" id="IPR036396">
    <property type="entry name" value="Cyt_P450_sf"/>
</dbReference>
<keyword evidence="13" id="KW-1185">Reference proteome</keyword>
<dbReference type="GO" id="GO:0020037">
    <property type="term" value="F:heme binding"/>
    <property type="evidence" value="ECO:0007669"/>
    <property type="project" value="InterPro"/>
</dbReference>
<evidence type="ECO:0000256" key="1">
    <source>
        <dbReference type="ARBA" id="ARBA00004370"/>
    </source>
</evidence>
<evidence type="ECO:0000256" key="2">
    <source>
        <dbReference type="ARBA" id="ARBA00010617"/>
    </source>
</evidence>
<dbReference type="Gene3D" id="1.10.630.10">
    <property type="entry name" value="Cytochrome P450"/>
    <property type="match status" value="2"/>
</dbReference>
<evidence type="ECO:0000256" key="10">
    <source>
        <dbReference type="ARBA" id="ARBA00023136"/>
    </source>
</evidence>
<evidence type="ECO:0000256" key="3">
    <source>
        <dbReference type="ARBA" id="ARBA00022617"/>
    </source>
</evidence>
<gene>
    <name evidence="12" type="ORF">RDI58_015293</name>
</gene>
<reference evidence="12 13" key="1">
    <citation type="submission" date="2024-02" db="EMBL/GenBank/DDBJ databases">
        <title>de novo genome assembly of Solanum bulbocastanum strain 11H21.</title>
        <authorList>
            <person name="Hosaka A.J."/>
        </authorList>
    </citation>
    <scope>NUCLEOTIDE SEQUENCE [LARGE SCALE GENOMIC DNA]</scope>
    <source>
        <tissue evidence="12">Young leaves</tissue>
    </source>
</reference>
<evidence type="ECO:0000256" key="8">
    <source>
        <dbReference type="ARBA" id="ARBA00023004"/>
    </source>
</evidence>
<evidence type="ECO:0008006" key="14">
    <source>
        <dbReference type="Google" id="ProtNLM"/>
    </source>
</evidence>
<evidence type="ECO:0000256" key="9">
    <source>
        <dbReference type="ARBA" id="ARBA00023033"/>
    </source>
</evidence>
<dbReference type="GO" id="GO:0016020">
    <property type="term" value="C:membrane"/>
    <property type="evidence" value="ECO:0007669"/>
    <property type="project" value="UniProtKB-SubCell"/>
</dbReference>
<evidence type="ECO:0000313" key="13">
    <source>
        <dbReference type="Proteomes" id="UP001371456"/>
    </source>
</evidence>
<comment type="subcellular location">
    <subcellularLocation>
        <location evidence="1">Membrane</location>
    </subcellularLocation>
</comment>
<proteinExistence type="inferred from homology"/>